<accession>A0AAV5G8P4</accession>
<dbReference type="Proteomes" id="UP001054925">
    <property type="component" value="Unassembled WGS sequence"/>
</dbReference>
<evidence type="ECO:0000313" key="1">
    <source>
        <dbReference type="EMBL" id="GJN43132.1"/>
    </source>
</evidence>
<organism evidence="1 2">
    <name type="scientific">Corynebacterium ammoniagenes</name>
    <name type="common">Brevibacterium ammoniagenes</name>
    <dbReference type="NCBI Taxonomy" id="1697"/>
    <lineage>
        <taxon>Bacteria</taxon>
        <taxon>Bacillati</taxon>
        <taxon>Actinomycetota</taxon>
        <taxon>Actinomycetes</taxon>
        <taxon>Mycobacteriales</taxon>
        <taxon>Corynebacteriaceae</taxon>
        <taxon>Corynebacterium</taxon>
    </lineage>
</organism>
<sequence>MQLASLLLAFALPEPLAWQAHLLVAQPERMVCWGYSVPQGRMVLRERSELRAHLEHLVWQVQRMRAPTALRVVLEQMVLVAHWVRRGRLSPY</sequence>
<evidence type="ECO:0000313" key="2">
    <source>
        <dbReference type="Proteomes" id="UP001054925"/>
    </source>
</evidence>
<comment type="caution">
    <text evidence="1">The sequence shown here is derived from an EMBL/GenBank/DDBJ whole genome shotgun (WGS) entry which is preliminary data.</text>
</comment>
<dbReference type="EMBL" id="BQKK01000003">
    <property type="protein sequence ID" value="GJN43132.1"/>
    <property type="molecule type" value="Genomic_DNA"/>
</dbReference>
<gene>
    <name evidence="1" type="ORF">CAT723_16110</name>
</gene>
<proteinExistence type="predicted"/>
<dbReference type="AlphaFoldDB" id="A0AAV5G8P4"/>
<reference evidence="1" key="1">
    <citation type="submission" date="2021-12" db="EMBL/GenBank/DDBJ databases">
        <title>Draft genome sequence of Corynebacterium ammoniagenes strain T-723.</title>
        <authorList>
            <person name="Matsuzawa M."/>
            <person name="Hiratani M."/>
            <person name="Abe I."/>
            <person name="Tsuji Y."/>
            <person name="Nakamura J."/>
        </authorList>
    </citation>
    <scope>NUCLEOTIDE SEQUENCE</scope>
    <source>
        <strain evidence="1">T-723</strain>
    </source>
</reference>
<evidence type="ECO:0008006" key="3">
    <source>
        <dbReference type="Google" id="ProtNLM"/>
    </source>
</evidence>
<name>A0AAV5G8P4_CORAM</name>
<protein>
    <recommendedName>
        <fullName evidence="3">Secreted protein</fullName>
    </recommendedName>
</protein>